<feature type="region of interest" description="Disordered" evidence="1">
    <location>
        <begin position="88"/>
        <end position="180"/>
    </location>
</feature>
<evidence type="ECO:0000313" key="2">
    <source>
        <dbReference type="EMBL" id="MQL82649.1"/>
    </source>
</evidence>
<dbReference type="AlphaFoldDB" id="A0A843US93"/>
<name>A0A843US93_COLES</name>
<sequence length="202" mass="22342">MYSGFVTRPGSSPRTNVEVRTLFSSILLAFLVYAHICRRLGSGISVDQLLGNSIEAGSILARPQGLTTSNLCKNMDDKNDKKQIEPVEEVFRHQGPNKPKKSPTRPETVSNEVTTHQGPHYCGQGQGGWQKGLEHPPGPLRHPRPTVESSTTEGLTRSWPWGARHPGDSRRQGPGRNNAQAQCRNALEERQVTINFMTMGHL</sequence>
<gene>
    <name evidence="2" type="ORF">Taro_015124</name>
</gene>
<reference evidence="2" key="1">
    <citation type="submission" date="2017-07" db="EMBL/GenBank/DDBJ databases">
        <title>Taro Niue Genome Assembly and Annotation.</title>
        <authorList>
            <person name="Atibalentja N."/>
            <person name="Keating K."/>
            <person name="Fields C.J."/>
        </authorList>
    </citation>
    <scope>NUCLEOTIDE SEQUENCE</scope>
    <source>
        <strain evidence="2">Niue_2</strain>
        <tissue evidence="2">Leaf</tissue>
    </source>
</reference>
<organism evidence="2 3">
    <name type="scientific">Colocasia esculenta</name>
    <name type="common">Wild taro</name>
    <name type="synonym">Arum esculentum</name>
    <dbReference type="NCBI Taxonomy" id="4460"/>
    <lineage>
        <taxon>Eukaryota</taxon>
        <taxon>Viridiplantae</taxon>
        <taxon>Streptophyta</taxon>
        <taxon>Embryophyta</taxon>
        <taxon>Tracheophyta</taxon>
        <taxon>Spermatophyta</taxon>
        <taxon>Magnoliopsida</taxon>
        <taxon>Liliopsida</taxon>
        <taxon>Araceae</taxon>
        <taxon>Aroideae</taxon>
        <taxon>Colocasieae</taxon>
        <taxon>Colocasia</taxon>
    </lineage>
</organism>
<comment type="caution">
    <text evidence="2">The sequence shown here is derived from an EMBL/GenBank/DDBJ whole genome shotgun (WGS) entry which is preliminary data.</text>
</comment>
<feature type="compositionally biased region" description="Polar residues" evidence="1">
    <location>
        <begin position="105"/>
        <end position="117"/>
    </location>
</feature>
<dbReference type="Proteomes" id="UP000652761">
    <property type="component" value="Unassembled WGS sequence"/>
</dbReference>
<evidence type="ECO:0000313" key="3">
    <source>
        <dbReference type="Proteomes" id="UP000652761"/>
    </source>
</evidence>
<protein>
    <submittedName>
        <fullName evidence="2">Uncharacterized protein</fullName>
    </submittedName>
</protein>
<proteinExistence type="predicted"/>
<keyword evidence="3" id="KW-1185">Reference proteome</keyword>
<evidence type="ECO:0000256" key="1">
    <source>
        <dbReference type="SAM" id="MobiDB-lite"/>
    </source>
</evidence>
<accession>A0A843US93</accession>
<dbReference type="EMBL" id="NMUH01000645">
    <property type="protein sequence ID" value="MQL82649.1"/>
    <property type="molecule type" value="Genomic_DNA"/>
</dbReference>